<gene>
    <name evidence="1" type="ORF">DJ017_00815</name>
</gene>
<accession>A0A328AEF1</accession>
<dbReference type="RefSeq" id="WP_111526925.1">
    <property type="nucleotide sequence ID" value="NZ_JBHRSG010000001.1"/>
</dbReference>
<name>A0A328AEF1_9CAUL</name>
<dbReference type="EMBL" id="QFYQ01000001">
    <property type="protein sequence ID" value="RAK53172.1"/>
    <property type="molecule type" value="Genomic_DNA"/>
</dbReference>
<protein>
    <submittedName>
        <fullName evidence="1">Uncharacterized protein</fullName>
    </submittedName>
</protein>
<keyword evidence="2" id="KW-1185">Reference proteome</keyword>
<evidence type="ECO:0000313" key="1">
    <source>
        <dbReference type="EMBL" id="RAK53172.1"/>
    </source>
</evidence>
<organism evidence="1 2">
    <name type="scientific">Phenylobacterium soli</name>
    <dbReference type="NCBI Taxonomy" id="2170551"/>
    <lineage>
        <taxon>Bacteria</taxon>
        <taxon>Pseudomonadati</taxon>
        <taxon>Pseudomonadota</taxon>
        <taxon>Alphaproteobacteria</taxon>
        <taxon>Caulobacterales</taxon>
        <taxon>Caulobacteraceae</taxon>
        <taxon>Phenylobacterium</taxon>
    </lineage>
</organism>
<dbReference type="AlphaFoldDB" id="A0A328AEF1"/>
<dbReference type="OrthoDB" id="7181042at2"/>
<comment type="caution">
    <text evidence="1">The sequence shown here is derived from an EMBL/GenBank/DDBJ whole genome shotgun (WGS) entry which is preliminary data.</text>
</comment>
<reference evidence="2" key="1">
    <citation type="submission" date="2018-05" db="EMBL/GenBank/DDBJ databases">
        <authorList>
            <person name="Li X."/>
        </authorList>
    </citation>
    <scope>NUCLEOTIDE SEQUENCE [LARGE SCALE GENOMIC DNA]</scope>
    <source>
        <strain evidence="2">LX32</strain>
    </source>
</reference>
<proteinExistence type="predicted"/>
<dbReference type="Proteomes" id="UP000249254">
    <property type="component" value="Unassembled WGS sequence"/>
</dbReference>
<sequence>MGQVVPFIRKVSASGAWTEDERARLAELGERLIAAGLKVEVIYGVSEEGDPWCVVKDEHEDVLIHVARIGGVFVIHHSFDDSLREGEDLPAMLGERLAWEETRGVVMPFSRQAQSILALIVATAFFYETAGRDEPDAPSPFHLHLVGGDGLAAHAASALDVAPLGEAAHDGTAAALPPSLVGSAASEWRSFALEDDGALPTDHGAQALAAGTGGPGGVSPIANLEVAAPAAVAAAPVVLAFEPRLAMAAGPGGLAPKTTETPTNPPESTFVGAGFVGASFRPTATDHPTPSTPEPQVTATVTPANSHWVDLDLDGDGRPDVRVLVPDEARPAARPQDPPAPDHEPVLHEPILAVGHGFPHAEFA</sequence>
<evidence type="ECO:0000313" key="2">
    <source>
        <dbReference type="Proteomes" id="UP000249254"/>
    </source>
</evidence>